<accession>A0A5B0PUP7</accession>
<proteinExistence type="predicted"/>
<protein>
    <submittedName>
        <fullName evidence="4">Uncharacterized protein</fullName>
    </submittedName>
</protein>
<keyword evidence="2" id="KW-0732">Signal</keyword>
<evidence type="ECO:0000313" key="3">
    <source>
        <dbReference type="EMBL" id="KAA1068457.1"/>
    </source>
</evidence>
<evidence type="ECO:0000313" key="6">
    <source>
        <dbReference type="Proteomes" id="UP000325313"/>
    </source>
</evidence>
<gene>
    <name evidence="4" type="ORF">PGT21_024580</name>
    <name evidence="3" type="ORF">PGTUg99_023492</name>
</gene>
<reference evidence="5 6" key="1">
    <citation type="submission" date="2019-05" db="EMBL/GenBank/DDBJ databases">
        <title>Emergence of the Ug99 lineage of the wheat stem rust pathogen through somatic hybridization.</title>
        <authorList>
            <person name="Li F."/>
            <person name="Upadhyaya N.M."/>
            <person name="Sperschneider J."/>
            <person name="Matny O."/>
            <person name="Nguyen-Phuc H."/>
            <person name="Mago R."/>
            <person name="Raley C."/>
            <person name="Miller M.E."/>
            <person name="Silverstein K.A.T."/>
            <person name="Henningsen E."/>
            <person name="Hirsch C.D."/>
            <person name="Visser B."/>
            <person name="Pretorius Z.A."/>
            <person name="Steffenson B.J."/>
            <person name="Schwessinger B."/>
            <person name="Dodds P.N."/>
            <person name="Figueroa M."/>
        </authorList>
    </citation>
    <scope>NUCLEOTIDE SEQUENCE [LARGE SCALE GENOMIC DNA]</scope>
    <source>
        <strain evidence="4">21-0</strain>
        <strain evidence="3 6">Ug99</strain>
    </source>
</reference>
<dbReference type="EMBL" id="VDEP01000505">
    <property type="protein sequence ID" value="KAA1068457.1"/>
    <property type="molecule type" value="Genomic_DNA"/>
</dbReference>
<feature type="chain" id="PRO_5036137814" evidence="2">
    <location>
        <begin position="27"/>
        <end position="633"/>
    </location>
</feature>
<sequence>MESALAILQLRSLKLLSFWCFSVVFSTWPGIDLNKPPPECYEEIQSSSATCESFSGKRKYDQVEFCSFSPPASHVRLSYADPSSSAQSVFEPSHAGGKPSKMAGGLVVRKEVRQSGGSGKSNNDASPHSESGQGPKLSQQANLTGFAPVDTGVPTFPPDEKTKNRALYSYFLSNEQVIEELLHRNGVRFNEELKSIPSRWPLEKHETLPYARAINCGEARGAQVFKVLDSSREHIQNRGELIRLYNRLAASLYKLHGEHLNRFTITTFEHREQQERLLGWLYKEIFKPDHSPPVFGVVNLPYSDWYLDDTRMKIGATQVELINYFAQNIQQADETVAHTAHHVFEAYEEQNPMSYAAINQSNNSFREDLDQISTQPCIKASMQFFSSLAEDSDYKWFRHAVITKLNPNFSLIEMSTDVLKKMFDKAKVFKSSLRSYHPKLPIAMFFGKTKHDQNALRMINSRDGTLLSEEYYIIPKFRILLKTVDHLHVNTLEKLSIQGSKSRRMRYDSLKFLAEEITKPKVGLPLIGTCEAVNGDVAPWYDKSCKNFKLFGELQLKMLEYLTEDLTNARMMNVSAYSLAIWYYHHHPSYLRHFTQGPSFPMPFELCICIAHTGHCPSLDKAKAHIPKEIIKH</sequence>
<evidence type="ECO:0000256" key="1">
    <source>
        <dbReference type="SAM" id="MobiDB-lite"/>
    </source>
</evidence>
<evidence type="ECO:0000313" key="5">
    <source>
        <dbReference type="Proteomes" id="UP000324748"/>
    </source>
</evidence>
<dbReference type="AlphaFoldDB" id="A0A5B0PUP7"/>
<dbReference type="OrthoDB" id="2496355at2759"/>
<dbReference type="Proteomes" id="UP000325313">
    <property type="component" value="Unassembled WGS sequence"/>
</dbReference>
<keyword evidence="5" id="KW-1185">Reference proteome</keyword>
<comment type="caution">
    <text evidence="4">The sequence shown here is derived from an EMBL/GenBank/DDBJ whole genome shotgun (WGS) entry which is preliminary data.</text>
</comment>
<dbReference type="Proteomes" id="UP000324748">
    <property type="component" value="Unassembled WGS sequence"/>
</dbReference>
<name>A0A5B0PUP7_PUCGR</name>
<feature type="signal peptide" evidence="2">
    <location>
        <begin position="1"/>
        <end position="26"/>
    </location>
</feature>
<feature type="region of interest" description="Disordered" evidence="1">
    <location>
        <begin position="113"/>
        <end position="139"/>
    </location>
</feature>
<feature type="compositionally biased region" description="Polar residues" evidence="1">
    <location>
        <begin position="120"/>
        <end position="139"/>
    </location>
</feature>
<evidence type="ECO:0000256" key="2">
    <source>
        <dbReference type="SAM" id="SignalP"/>
    </source>
</evidence>
<organism evidence="4 5">
    <name type="scientific">Puccinia graminis f. sp. tritici</name>
    <dbReference type="NCBI Taxonomy" id="56615"/>
    <lineage>
        <taxon>Eukaryota</taxon>
        <taxon>Fungi</taxon>
        <taxon>Dikarya</taxon>
        <taxon>Basidiomycota</taxon>
        <taxon>Pucciniomycotina</taxon>
        <taxon>Pucciniomycetes</taxon>
        <taxon>Pucciniales</taxon>
        <taxon>Pucciniaceae</taxon>
        <taxon>Puccinia</taxon>
    </lineage>
</organism>
<dbReference type="EMBL" id="VSWC01000041">
    <property type="protein sequence ID" value="KAA1104472.1"/>
    <property type="molecule type" value="Genomic_DNA"/>
</dbReference>
<evidence type="ECO:0000313" key="4">
    <source>
        <dbReference type="EMBL" id="KAA1104472.1"/>
    </source>
</evidence>